<dbReference type="Proteomes" id="UP001149719">
    <property type="component" value="Unassembled WGS sequence"/>
</dbReference>
<dbReference type="Pfam" id="PF25607">
    <property type="entry name" value="DUF7939"/>
    <property type="match status" value="1"/>
</dbReference>
<evidence type="ECO:0000313" key="4">
    <source>
        <dbReference type="Proteomes" id="UP001149719"/>
    </source>
</evidence>
<feature type="transmembrane region" description="Helical" evidence="1">
    <location>
        <begin position="448"/>
        <end position="470"/>
    </location>
</feature>
<sequence length="600" mass="66437">MVVIERTHILTSLQFLLSLVKIYVIGLFFLISTGALSATVIASLNKNIVVENEVVQLSIRTDFPDTGSGPDLSSLKRDFDILGQSQNSQFRFNLGTTQALNFWVINLMPKSVGKIEIPKIKVGEYQSESLILEVKNAPQLLDENGNPPVMLKMHSSEPQPYLQQQVILTMALYTSVALQNANISTPNHANLVIERLVDDQSHSEMINGTTYQVRTRQYLAFPQVSGQLDLPPQTISAMINTNAGRRIIKVQSLPISLNILPIPASYSNDYWLPADNVQISSSLTPTTNAHIGDTLTWKIEIRAKGALPEQIPPIAFSSTADYKLYPQPAKFSSQKTSNGIIGNQSLVIEVVPTREGVITLPSIEIPFWNVEDRILEVASTESIDLSILPLVNQSNNQTAIQKSHNENNAIQQENSQPISLAKPKVQPKANTQNIGVELEVTEPSNSSILKILAIASLFAVTLVSVITIWIKKRKKTLLDDEKIPTIKDFAPVTALDEASAYAQLIHCCRANRLSQLRGNLLEWARLRWGDENILGLEDIKRLSNSQEITQLIMESELSMYSDKATSQWNGQALADALEEHISGVPKSSSSDKLKTLYPNF</sequence>
<dbReference type="EMBL" id="JAPUBN010000019">
    <property type="protein sequence ID" value="MCZ2722812.1"/>
    <property type="molecule type" value="Genomic_DNA"/>
</dbReference>
<evidence type="ECO:0000259" key="2">
    <source>
        <dbReference type="Pfam" id="PF25607"/>
    </source>
</evidence>
<reference evidence="3" key="1">
    <citation type="submission" date="2022-12" db="EMBL/GenBank/DDBJ databases">
        <title>Marinomonas 15G1-11 sp. nov, isolated from marine algae.</title>
        <authorList>
            <person name="Butt M."/>
            <person name="Choi D.G."/>
            <person name="Kim J.M."/>
            <person name="Lee J.K."/>
            <person name="Baek J.H."/>
            <person name="Jeon C.O."/>
        </authorList>
    </citation>
    <scope>NUCLEOTIDE SEQUENCE</scope>
    <source>
        <strain evidence="3">15G1-11</strain>
    </source>
</reference>
<organism evidence="3 4">
    <name type="scientific">Marinomonas phaeophyticola</name>
    <dbReference type="NCBI Taxonomy" id="3004091"/>
    <lineage>
        <taxon>Bacteria</taxon>
        <taxon>Pseudomonadati</taxon>
        <taxon>Pseudomonadota</taxon>
        <taxon>Gammaproteobacteria</taxon>
        <taxon>Oceanospirillales</taxon>
        <taxon>Oceanospirillaceae</taxon>
        <taxon>Marinomonas</taxon>
    </lineage>
</organism>
<evidence type="ECO:0000256" key="1">
    <source>
        <dbReference type="SAM" id="Phobius"/>
    </source>
</evidence>
<dbReference type="RefSeq" id="WP_269126754.1">
    <property type="nucleotide sequence ID" value="NZ_JAPUBN010000019.1"/>
</dbReference>
<gene>
    <name evidence="3" type="ORF">O1D97_14640</name>
</gene>
<keyword evidence="4" id="KW-1185">Reference proteome</keyword>
<dbReference type="PANTHER" id="PTHR40940">
    <property type="entry name" value="PROTEIN BATD-RELATED"/>
    <property type="match status" value="1"/>
</dbReference>
<keyword evidence="1" id="KW-0472">Membrane</keyword>
<proteinExistence type="predicted"/>
<feature type="domain" description="DUF7939" evidence="2">
    <location>
        <begin position="498"/>
        <end position="580"/>
    </location>
</feature>
<name>A0ABT4JWS5_9GAMM</name>
<keyword evidence="1" id="KW-0812">Transmembrane</keyword>
<dbReference type="Pfam" id="PF13584">
    <property type="entry name" value="BatD"/>
    <property type="match status" value="2"/>
</dbReference>
<feature type="transmembrane region" description="Helical" evidence="1">
    <location>
        <begin position="20"/>
        <end position="44"/>
    </location>
</feature>
<dbReference type="InterPro" id="IPR025738">
    <property type="entry name" value="BatD"/>
</dbReference>
<keyword evidence="1" id="KW-1133">Transmembrane helix</keyword>
<protein>
    <submittedName>
        <fullName evidence="3">BatD family protein</fullName>
    </submittedName>
</protein>
<dbReference type="PANTHER" id="PTHR40940:SF1">
    <property type="entry name" value="PROTEIN BATD"/>
    <property type="match status" value="1"/>
</dbReference>
<accession>A0ABT4JWS5</accession>
<dbReference type="InterPro" id="IPR057699">
    <property type="entry name" value="DUF7939"/>
</dbReference>
<evidence type="ECO:0000313" key="3">
    <source>
        <dbReference type="EMBL" id="MCZ2722812.1"/>
    </source>
</evidence>
<comment type="caution">
    <text evidence="3">The sequence shown here is derived from an EMBL/GenBank/DDBJ whole genome shotgun (WGS) entry which is preliminary data.</text>
</comment>